<proteinExistence type="predicted"/>
<accession>A0A4C1WIP2</accession>
<gene>
    <name evidence="1" type="ORF">EVAR_46626_1</name>
</gene>
<keyword evidence="2" id="KW-1185">Reference proteome</keyword>
<dbReference type="AlphaFoldDB" id="A0A4C1WIP2"/>
<name>A0A4C1WIP2_EUMVA</name>
<protein>
    <submittedName>
        <fullName evidence="1">Uncharacterized protein</fullName>
    </submittedName>
</protein>
<dbReference type="Proteomes" id="UP000299102">
    <property type="component" value="Unassembled WGS sequence"/>
</dbReference>
<comment type="caution">
    <text evidence="1">The sequence shown here is derived from an EMBL/GenBank/DDBJ whole genome shotgun (WGS) entry which is preliminary data.</text>
</comment>
<dbReference type="EMBL" id="BGZK01000556">
    <property type="protein sequence ID" value="GBP50004.1"/>
    <property type="molecule type" value="Genomic_DNA"/>
</dbReference>
<evidence type="ECO:0000313" key="1">
    <source>
        <dbReference type="EMBL" id="GBP50004.1"/>
    </source>
</evidence>
<organism evidence="1 2">
    <name type="scientific">Eumeta variegata</name>
    <name type="common">Bagworm moth</name>
    <name type="synonym">Eumeta japonica</name>
    <dbReference type="NCBI Taxonomy" id="151549"/>
    <lineage>
        <taxon>Eukaryota</taxon>
        <taxon>Metazoa</taxon>
        <taxon>Ecdysozoa</taxon>
        <taxon>Arthropoda</taxon>
        <taxon>Hexapoda</taxon>
        <taxon>Insecta</taxon>
        <taxon>Pterygota</taxon>
        <taxon>Neoptera</taxon>
        <taxon>Endopterygota</taxon>
        <taxon>Lepidoptera</taxon>
        <taxon>Glossata</taxon>
        <taxon>Ditrysia</taxon>
        <taxon>Tineoidea</taxon>
        <taxon>Psychidae</taxon>
        <taxon>Oiketicinae</taxon>
        <taxon>Eumeta</taxon>
    </lineage>
</organism>
<evidence type="ECO:0000313" key="2">
    <source>
        <dbReference type="Proteomes" id="UP000299102"/>
    </source>
</evidence>
<reference evidence="1 2" key="1">
    <citation type="journal article" date="2019" name="Commun. Biol.">
        <title>The bagworm genome reveals a unique fibroin gene that provides high tensile strength.</title>
        <authorList>
            <person name="Kono N."/>
            <person name="Nakamura H."/>
            <person name="Ohtoshi R."/>
            <person name="Tomita M."/>
            <person name="Numata K."/>
            <person name="Arakawa K."/>
        </authorList>
    </citation>
    <scope>NUCLEOTIDE SEQUENCE [LARGE SCALE GENOMIC DNA]</scope>
</reference>
<sequence>MLRDSQWPYKGRRRTSANGTLNLSVFRANLIIRRRSQGRNVLEFTRVFKKKDTSRTYYADLNTVRDHELFQFNHVNNFYDPSGALSRGEYTEISVELQAGARDNGGTTIRYLTSKRSGGVPARAQLDGRFCRRDRERSVGTGSGRASVAAHGHALGISIDP</sequence>